<name>E6K8G5_9BACT</name>
<feature type="chain" id="PRO_5003205202" evidence="1">
    <location>
        <begin position="19"/>
        <end position="165"/>
    </location>
</feature>
<dbReference type="RefSeq" id="WP_004346008.1">
    <property type="nucleotide sequence ID" value="NZ_GL586311.1"/>
</dbReference>
<gene>
    <name evidence="2" type="ORF">HMPREF6485_1902</name>
</gene>
<keyword evidence="1" id="KW-0732">Signal</keyword>
<evidence type="ECO:0000256" key="1">
    <source>
        <dbReference type="SAM" id="SignalP"/>
    </source>
</evidence>
<keyword evidence="3" id="KW-1185">Reference proteome</keyword>
<evidence type="ECO:0000313" key="2">
    <source>
        <dbReference type="EMBL" id="EFU30125.1"/>
    </source>
</evidence>
<dbReference type="GeneID" id="93536639"/>
<organism evidence="2 3">
    <name type="scientific">Segatella buccae ATCC 33574</name>
    <dbReference type="NCBI Taxonomy" id="873513"/>
    <lineage>
        <taxon>Bacteria</taxon>
        <taxon>Pseudomonadati</taxon>
        <taxon>Bacteroidota</taxon>
        <taxon>Bacteroidia</taxon>
        <taxon>Bacteroidales</taxon>
        <taxon>Prevotellaceae</taxon>
        <taxon>Segatella</taxon>
    </lineage>
</organism>
<evidence type="ECO:0000313" key="3">
    <source>
        <dbReference type="Proteomes" id="UP000003112"/>
    </source>
</evidence>
<dbReference type="eggNOG" id="ENOG5030P7R">
    <property type="taxonomic scope" value="Bacteria"/>
</dbReference>
<accession>E6K8G5</accession>
<comment type="caution">
    <text evidence="2">The sequence shown here is derived from an EMBL/GenBank/DDBJ whole genome shotgun (WGS) entry which is preliminary data.</text>
</comment>
<protein>
    <submittedName>
        <fullName evidence="2">Uncharacterized protein</fullName>
    </submittedName>
</protein>
<dbReference type="STRING" id="873513.HMPREF6485_1902"/>
<dbReference type="Proteomes" id="UP000003112">
    <property type="component" value="Unassembled WGS sequence"/>
</dbReference>
<feature type="signal peptide" evidence="1">
    <location>
        <begin position="1"/>
        <end position="18"/>
    </location>
</feature>
<dbReference type="AlphaFoldDB" id="E6K8G5"/>
<proteinExistence type="predicted"/>
<dbReference type="EMBL" id="AEPD01000029">
    <property type="protein sequence ID" value="EFU30125.1"/>
    <property type="molecule type" value="Genomic_DNA"/>
</dbReference>
<sequence length="165" mass="18884">MKKMLMLFVLLFSLAVNAKGDTGVANVDFGTSYDMAITKLKQTFGEPAMSDSAKVVFMNRLYDGVRYDKVEFYFEQEKGDCVFNQARFYIFCTNKSVARQRLKFLSKVMGKKYEISYDEEDGGDVFYKGGTSPLGYGKLFTIFTSPMDGRWTAQLRFGPFKNVKR</sequence>
<dbReference type="HOGENOM" id="CLU_128737_0_0_10"/>
<reference evidence="2 3" key="1">
    <citation type="submission" date="2010-10" db="EMBL/GenBank/DDBJ databases">
        <authorList>
            <person name="Muzny D."/>
            <person name="Qin X."/>
            <person name="Deng J."/>
            <person name="Jiang H."/>
            <person name="Liu Y."/>
            <person name="Qu J."/>
            <person name="Song X.-Z."/>
            <person name="Zhang L."/>
            <person name="Thornton R."/>
            <person name="Coyle M."/>
            <person name="Francisco L."/>
            <person name="Jackson L."/>
            <person name="Javaid M."/>
            <person name="Korchina V."/>
            <person name="Kovar C."/>
            <person name="Mata R."/>
            <person name="Mathew T."/>
            <person name="Ngo R."/>
            <person name="Nguyen L."/>
            <person name="Nguyen N."/>
            <person name="Okwuonu G."/>
            <person name="Ongeri F."/>
            <person name="Pham C."/>
            <person name="Simmons D."/>
            <person name="Wilczek-Boney K."/>
            <person name="Hale W."/>
            <person name="Jakkamsetti A."/>
            <person name="Pham P."/>
            <person name="Ruth R."/>
            <person name="San Lucas F."/>
            <person name="Warren J."/>
            <person name="Zhang J."/>
            <person name="Zhao Z."/>
            <person name="Zhou C."/>
            <person name="Zhu D."/>
            <person name="Lee S."/>
            <person name="Bess C."/>
            <person name="Blankenburg K."/>
            <person name="Forbes L."/>
            <person name="Fu Q."/>
            <person name="Gubbala S."/>
            <person name="Hirani K."/>
            <person name="Jayaseelan J.C."/>
            <person name="Lara F."/>
            <person name="Munidasa M."/>
            <person name="Palculict T."/>
            <person name="Patil S."/>
            <person name="Pu L.-L."/>
            <person name="Saada N."/>
            <person name="Tang L."/>
            <person name="Weissenberger G."/>
            <person name="Zhu Y."/>
            <person name="Hemphill L."/>
            <person name="Shang Y."/>
            <person name="Youmans B."/>
            <person name="Ayvaz T."/>
            <person name="Ross M."/>
            <person name="Santibanez J."/>
            <person name="Aqrawi P."/>
            <person name="Gross S."/>
            <person name="Joshi V."/>
            <person name="Fowler G."/>
            <person name="Nazareth L."/>
            <person name="Reid J."/>
            <person name="Worley K."/>
            <person name="Petrosino J."/>
            <person name="Highlander S."/>
            <person name="Gibbs R."/>
        </authorList>
    </citation>
    <scope>NUCLEOTIDE SEQUENCE [LARGE SCALE GENOMIC DNA]</scope>
    <source>
        <strain evidence="2 3">ATCC 33574</strain>
    </source>
</reference>